<dbReference type="Pfam" id="PF00078">
    <property type="entry name" value="RVT_1"/>
    <property type="match status" value="1"/>
</dbReference>
<dbReference type="InterPro" id="IPR043502">
    <property type="entry name" value="DNA/RNA_pol_sf"/>
</dbReference>
<evidence type="ECO:0000256" key="9">
    <source>
        <dbReference type="ARBA" id="ARBA00048173"/>
    </source>
</evidence>
<dbReference type="EMBL" id="FSRA01000001">
    <property type="protein sequence ID" value="SIN95384.1"/>
    <property type="molecule type" value="Genomic_DNA"/>
</dbReference>
<comment type="catalytic activity">
    <reaction evidence="9">
        <text>DNA(n) + a 2'-deoxyribonucleoside 5'-triphosphate = DNA(n+1) + diphosphate</text>
        <dbReference type="Rhea" id="RHEA:22508"/>
        <dbReference type="Rhea" id="RHEA-COMP:17339"/>
        <dbReference type="Rhea" id="RHEA-COMP:17340"/>
        <dbReference type="ChEBI" id="CHEBI:33019"/>
        <dbReference type="ChEBI" id="CHEBI:61560"/>
        <dbReference type="ChEBI" id="CHEBI:173112"/>
        <dbReference type="EC" id="2.7.7.49"/>
    </reaction>
</comment>
<keyword evidence="7" id="KW-0051">Antiviral defense</keyword>
<dbReference type="PRINTS" id="PR00866">
    <property type="entry name" value="RNADNAPOLMS"/>
</dbReference>
<dbReference type="CDD" id="cd03487">
    <property type="entry name" value="RT_Bac_retron_II"/>
    <property type="match status" value="1"/>
</dbReference>
<evidence type="ECO:0000256" key="7">
    <source>
        <dbReference type="ARBA" id="ARBA00023118"/>
    </source>
</evidence>
<dbReference type="Proteomes" id="UP000185003">
    <property type="component" value="Unassembled WGS sequence"/>
</dbReference>
<dbReference type="InterPro" id="IPR000477">
    <property type="entry name" value="RT_dom"/>
</dbReference>
<evidence type="ECO:0000256" key="1">
    <source>
        <dbReference type="ARBA" id="ARBA00012493"/>
    </source>
</evidence>
<dbReference type="PROSITE" id="PS50878">
    <property type="entry name" value="RT_POL"/>
    <property type="match status" value="1"/>
</dbReference>
<evidence type="ECO:0000313" key="12">
    <source>
        <dbReference type="Proteomes" id="UP000185003"/>
    </source>
</evidence>
<dbReference type="EC" id="2.7.7.49" evidence="1"/>
<dbReference type="GO" id="GO:0003964">
    <property type="term" value="F:RNA-directed DNA polymerase activity"/>
    <property type="evidence" value="ECO:0007669"/>
    <property type="project" value="UniProtKB-KW"/>
</dbReference>
<dbReference type="SUPFAM" id="SSF56672">
    <property type="entry name" value="DNA/RNA polymerases"/>
    <property type="match status" value="1"/>
</dbReference>
<dbReference type="PANTHER" id="PTHR34047:SF7">
    <property type="entry name" value="RNA-DIRECTED DNA POLYMERASE"/>
    <property type="match status" value="1"/>
</dbReference>
<evidence type="ECO:0000313" key="11">
    <source>
        <dbReference type="EMBL" id="SIN95384.1"/>
    </source>
</evidence>
<accession>A0A1N6FJH0</accession>
<keyword evidence="12" id="KW-1185">Reference proteome</keyword>
<dbReference type="PANTHER" id="PTHR34047">
    <property type="entry name" value="NUCLEAR INTRON MATURASE 1, MITOCHONDRIAL-RELATED"/>
    <property type="match status" value="1"/>
</dbReference>
<evidence type="ECO:0000259" key="10">
    <source>
        <dbReference type="PROSITE" id="PS50878"/>
    </source>
</evidence>
<reference evidence="11 12" key="1">
    <citation type="submission" date="2016-11" db="EMBL/GenBank/DDBJ databases">
        <authorList>
            <person name="Jaros S."/>
            <person name="Januszkiewicz K."/>
            <person name="Wedrychowicz H."/>
        </authorList>
    </citation>
    <scope>NUCLEOTIDE SEQUENCE [LARGE SCALE GENOMIC DNA]</scope>
    <source>
        <strain evidence="11 12">DSM 24787</strain>
    </source>
</reference>
<dbReference type="GO" id="GO:0003723">
    <property type="term" value="F:RNA binding"/>
    <property type="evidence" value="ECO:0007669"/>
    <property type="project" value="InterPro"/>
</dbReference>
<gene>
    <name evidence="11" type="ORF">SAMN04488055_2252</name>
</gene>
<dbReference type="GO" id="GO:0051607">
    <property type="term" value="P:defense response to virus"/>
    <property type="evidence" value="ECO:0007669"/>
    <property type="project" value="UniProtKB-KW"/>
</dbReference>
<protein>
    <recommendedName>
        <fullName evidence="1">RNA-directed DNA polymerase</fullName>
        <ecNumber evidence="1">2.7.7.49</ecNumber>
    </recommendedName>
</protein>
<evidence type="ECO:0000256" key="3">
    <source>
        <dbReference type="ARBA" id="ARBA00022695"/>
    </source>
</evidence>
<keyword evidence="6 11" id="KW-0695">RNA-directed DNA polymerase</keyword>
<keyword evidence="2" id="KW-0808">Transferase</keyword>
<sequence length="365" mass="42713">MTYPLDVFFEYAKEMDHSPQFTEEVEKYVSSLLNRNLPVFFSLPHLALAASFSINHVERIVKSNRRDYYKRFKLAKRRGGFRIIQTPDQELKYLQKWILLNILNKVNSHPACKGFDPKSSIILNAQDHLNKEAILKIDLLRFFDSINEKRIYGVFKGLGYHPNLAVSLAKLCTLKPDNTFFIAFKKNELMLKELIKKRDEGILPQGAPTSPKLSNLIARNLDIRLDKLCKKHGISYTRYADDLTFSGEKTKLMLLKKVVYKIVKTEGFYINYGKTKFLTRGNKYFVTGLSVHNKTLKVPRKKKLDIEHHLHHCLKNGVHVHMIKSKIKNRNFKDWLLGSICFVWSVEQELGQKYFDEYNKIEWPV</sequence>
<name>A0A1N6FJH0_9BACT</name>
<comment type="similarity">
    <text evidence="8">Belongs to the bacterial reverse transcriptase family.</text>
</comment>
<dbReference type="AlphaFoldDB" id="A0A1N6FJH0"/>
<dbReference type="GO" id="GO:0046872">
    <property type="term" value="F:metal ion binding"/>
    <property type="evidence" value="ECO:0007669"/>
    <property type="project" value="UniProtKB-KW"/>
</dbReference>
<proteinExistence type="inferred from homology"/>
<keyword evidence="4" id="KW-0479">Metal-binding</keyword>
<evidence type="ECO:0000256" key="4">
    <source>
        <dbReference type="ARBA" id="ARBA00022723"/>
    </source>
</evidence>
<evidence type="ECO:0000256" key="6">
    <source>
        <dbReference type="ARBA" id="ARBA00022918"/>
    </source>
</evidence>
<evidence type="ECO:0000256" key="8">
    <source>
        <dbReference type="ARBA" id="ARBA00034120"/>
    </source>
</evidence>
<evidence type="ECO:0000256" key="5">
    <source>
        <dbReference type="ARBA" id="ARBA00022842"/>
    </source>
</evidence>
<dbReference type="RefSeq" id="WP_074239321.1">
    <property type="nucleotide sequence ID" value="NZ_FSRA01000001.1"/>
</dbReference>
<feature type="domain" description="Reverse transcriptase" evidence="10">
    <location>
        <begin position="55"/>
        <end position="291"/>
    </location>
</feature>
<keyword evidence="3" id="KW-0548">Nucleotidyltransferase</keyword>
<evidence type="ECO:0000256" key="2">
    <source>
        <dbReference type="ARBA" id="ARBA00022679"/>
    </source>
</evidence>
<keyword evidence="5" id="KW-0460">Magnesium</keyword>
<dbReference type="InterPro" id="IPR000123">
    <property type="entry name" value="Reverse_transcriptase_msDNA"/>
</dbReference>
<dbReference type="OrthoDB" id="9780724at2"/>
<dbReference type="InterPro" id="IPR051083">
    <property type="entry name" value="GrpII_Intron_Splice-Mob/Def"/>
</dbReference>
<dbReference type="STRING" id="536979.SAMN04488055_2252"/>
<organism evidence="11 12">
    <name type="scientific">Chitinophaga niabensis</name>
    <dbReference type="NCBI Taxonomy" id="536979"/>
    <lineage>
        <taxon>Bacteria</taxon>
        <taxon>Pseudomonadati</taxon>
        <taxon>Bacteroidota</taxon>
        <taxon>Chitinophagia</taxon>
        <taxon>Chitinophagales</taxon>
        <taxon>Chitinophagaceae</taxon>
        <taxon>Chitinophaga</taxon>
    </lineage>
</organism>